<dbReference type="PROSITE" id="PS51126">
    <property type="entry name" value="DILUTE"/>
    <property type="match status" value="1"/>
</dbReference>
<dbReference type="PANTHER" id="PTHR16027">
    <property type="entry name" value="DILUTE DOMAIN-CONTAINING PROTEIN YPR089W"/>
    <property type="match status" value="1"/>
</dbReference>
<reference evidence="5" key="1">
    <citation type="submission" date="2025-08" db="UniProtKB">
        <authorList>
            <consortium name="RefSeq"/>
        </authorList>
    </citation>
    <scope>IDENTIFICATION</scope>
</reference>
<feature type="region of interest" description="Disordered" evidence="1">
    <location>
        <begin position="209"/>
        <end position="300"/>
    </location>
</feature>
<dbReference type="InterPro" id="IPR052072">
    <property type="entry name" value="Vascular_dev_regulator"/>
</dbReference>
<dbReference type="GO" id="GO:0007165">
    <property type="term" value="P:signal transduction"/>
    <property type="evidence" value="ECO:0007669"/>
    <property type="project" value="InterPro"/>
</dbReference>
<feature type="region of interest" description="Disordered" evidence="1">
    <location>
        <begin position="33"/>
        <end position="64"/>
    </location>
</feature>
<proteinExistence type="predicted"/>
<dbReference type="GO" id="GO:0001525">
    <property type="term" value="P:angiogenesis"/>
    <property type="evidence" value="ECO:0007669"/>
    <property type="project" value="TreeGrafter"/>
</dbReference>
<feature type="compositionally biased region" description="Basic residues" evidence="1">
    <location>
        <begin position="1091"/>
        <end position="1100"/>
    </location>
</feature>
<dbReference type="Pfam" id="PF00788">
    <property type="entry name" value="RA"/>
    <property type="match status" value="1"/>
</dbReference>
<gene>
    <name evidence="5" type="primary">si:ch211-176g6.2</name>
</gene>
<feature type="compositionally biased region" description="Acidic residues" evidence="1">
    <location>
        <begin position="1068"/>
        <end position="1079"/>
    </location>
</feature>
<dbReference type="GO" id="GO:0051020">
    <property type="term" value="F:GTPase binding"/>
    <property type="evidence" value="ECO:0007669"/>
    <property type="project" value="TreeGrafter"/>
</dbReference>
<name>A0A8M1K5X7_CLUHA</name>
<evidence type="ECO:0000313" key="5">
    <source>
        <dbReference type="RefSeq" id="XP_042559291.1"/>
    </source>
</evidence>
<dbReference type="AlphaFoldDB" id="A0A8M1K5X7"/>
<feature type="compositionally biased region" description="Low complexity" evidence="1">
    <location>
        <begin position="33"/>
        <end position="47"/>
    </location>
</feature>
<dbReference type="SMART" id="SM01132">
    <property type="entry name" value="DIL"/>
    <property type="match status" value="1"/>
</dbReference>
<feature type="compositionally biased region" description="Acidic residues" evidence="1">
    <location>
        <begin position="1105"/>
        <end position="1121"/>
    </location>
</feature>
<dbReference type="RefSeq" id="XP_042559291.1">
    <property type="nucleotide sequence ID" value="XM_042703357.1"/>
</dbReference>
<dbReference type="PANTHER" id="PTHR16027:SF4">
    <property type="entry name" value="RAS-INTERACTING PROTEIN 1"/>
    <property type="match status" value="1"/>
</dbReference>
<feature type="domain" description="Dilute" evidence="3">
    <location>
        <begin position="612"/>
        <end position="893"/>
    </location>
</feature>
<dbReference type="GO" id="GO:0035024">
    <property type="term" value="P:negative regulation of Rho protein signal transduction"/>
    <property type="evidence" value="ECO:0007669"/>
    <property type="project" value="TreeGrafter"/>
</dbReference>
<dbReference type="Proteomes" id="UP000515152">
    <property type="component" value="Chromosome 23"/>
</dbReference>
<dbReference type="GO" id="GO:0005911">
    <property type="term" value="C:cell-cell junction"/>
    <property type="evidence" value="ECO:0007669"/>
    <property type="project" value="TreeGrafter"/>
</dbReference>
<protein>
    <submittedName>
        <fullName evidence="5">Ras-associating and dilute domain-containing protein</fullName>
    </submittedName>
</protein>
<dbReference type="PROSITE" id="PS50200">
    <property type="entry name" value="RA"/>
    <property type="match status" value="1"/>
</dbReference>
<dbReference type="KEGG" id="char:105888770"/>
<sequence>MTSEGRILGASKAAVVSPVSLRKLSFVKIGRNQSSGSIQSSSCSSRSGENTGQRQPAKSRIRQHRHRLSAVFSRSVSTLVRGDGMAAAAGEESLVAEDPSELSNHVTAPGILKIFGNEICEGANYKSVLATTHSSARELVKEALERYCLSKEDADAYVLCDVIGCVGNHQWRAECLRVVGDNEKPLLLQSLWKPKEGYARRFEIQKRASVEERTSKDKDTVTAGLNAQARKLQKTRSRGKSVFLEMTRHRSQTDSATGLWRSRSEANIVAEDPGLESGPNSPGFEASPGESSPPLQGAGAGVEAYKATYCPGHEREETESSDDNGTQYSIHPPFDFPYFLLLQGYSPRQDFIIYPINGERTVFGLSTKLAVGEKEFLTVDVSLWAPDIKPQHCGIHHVRPESSHLESDKGAYATSLKPSQGALVKRNGISITQETLLHNGDLLGLGEYYLFMFKDPTASESLPYSELIPVQMPGSPLAEPLCNSCVSSGTTTSRRLGNRLHLLPCLMGAEDQELSLVYDPEQEESILREIFTTVAAQRGGEPKLTAALLLCLCLQRSAVHFSTATLRKLLLRIASEVQTTVWQCAKELAAIQPEMASGGCQNPEELQPLTIDKLVPGLQPLVLWMANSIELLHFIQQEVPRLLHGLTPDEELDYGREEGHEEEEHIALLEMHLSAVRPASEEAMTVLEEVIMFTFQQCVYYITKVLYPLLPSVLDSHPFSESGQLLVPEDISSLLDVLKRALQLVKDFQVHWEIGSQLLAYLFFFINAFLFNLLMERGSGGTFYQWSRGVQIRANLDLLMDWAHGAELGELALGCLNKLSTAVNLLATPKEHLLQDTWRSLRMEFAQLSPAQLHHMLREYSPGRTGPFAWTPCASEAHAAFTTVDILESLDNHPPLVLPCSGFELELRRPVRDVGLELRRPVRDVELELRRPVRDVGLAAQVNLLQEFINNLPPGGVAINLGLPQDTVVPMEAKVTKMESLPMAQLEVGQAEIVLPHHRNSSPDAAVSAELGSCNAPLNQKLMSAEVQNAEENLSCSSKGLASDPVCWLTPPSTPQRLGLTETEAEAAAEVEADGQEENDLQRQNAGHNHSAGKHLKATAKKVEDEEEEEDDEDEDEEEVFSVELQRGVCGLGLALVNGTVECANE</sequence>
<dbReference type="CTD" id="572157"/>
<evidence type="ECO:0000313" key="4">
    <source>
        <dbReference type="Proteomes" id="UP000515152"/>
    </source>
</evidence>
<dbReference type="GeneID" id="105888770"/>
<dbReference type="OrthoDB" id="3908708at2759"/>
<dbReference type="CDD" id="cd15472">
    <property type="entry name" value="Myo5p-like_CBD_Rasip1"/>
    <property type="match status" value="1"/>
</dbReference>
<feature type="region of interest" description="Disordered" evidence="1">
    <location>
        <begin position="1068"/>
        <end position="1122"/>
    </location>
</feature>
<organism evidence="4 5">
    <name type="scientific">Clupea harengus</name>
    <name type="common">Atlantic herring</name>
    <dbReference type="NCBI Taxonomy" id="7950"/>
    <lineage>
        <taxon>Eukaryota</taxon>
        <taxon>Metazoa</taxon>
        <taxon>Chordata</taxon>
        <taxon>Craniata</taxon>
        <taxon>Vertebrata</taxon>
        <taxon>Euteleostomi</taxon>
        <taxon>Actinopterygii</taxon>
        <taxon>Neopterygii</taxon>
        <taxon>Teleostei</taxon>
        <taxon>Clupei</taxon>
        <taxon>Clupeiformes</taxon>
        <taxon>Clupeoidei</taxon>
        <taxon>Clupeidae</taxon>
        <taxon>Clupea</taxon>
    </lineage>
</organism>
<feature type="domain" description="Ras-associating" evidence="2">
    <location>
        <begin position="108"/>
        <end position="209"/>
    </location>
</feature>
<feature type="compositionally biased region" description="Basic and acidic residues" evidence="1">
    <location>
        <begin position="209"/>
        <end position="220"/>
    </location>
</feature>
<dbReference type="InterPro" id="IPR000159">
    <property type="entry name" value="RA_dom"/>
</dbReference>
<evidence type="ECO:0000256" key="1">
    <source>
        <dbReference type="SAM" id="MobiDB-lite"/>
    </source>
</evidence>
<dbReference type="CDD" id="cd17116">
    <property type="entry name" value="RA_Radil_like"/>
    <property type="match status" value="1"/>
</dbReference>
<evidence type="ECO:0000259" key="3">
    <source>
        <dbReference type="PROSITE" id="PS51126"/>
    </source>
</evidence>
<keyword evidence="4" id="KW-1185">Reference proteome</keyword>
<dbReference type="SMART" id="SM00314">
    <property type="entry name" value="RA"/>
    <property type="match status" value="1"/>
</dbReference>
<dbReference type="Pfam" id="PF01843">
    <property type="entry name" value="DIL"/>
    <property type="match status" value="1"/>
</dbReference>
<accession>A0A8M1K5X7</accession>
<evidence type="ECO:0000259" key="2">
    <source>
        <dbReference type="PROSITE" id="PS50200"/>
    </source>
</evidence>
<dbReference type="InterPro" id="IPR002710">
    <property type="entry name" value="Dilute_dom"/>
</dbReference>
<dbReference type="InterPro" id="IPR037983">
    <property type="entry name" value="CBD_Rasip1/Radil"/>
</dbReference>